<dbReference type="SMART" id="SM00054">
    <property type="entry name" value="EFh"/>
    <property type="match status" value="2"/>
</dbReference>
<feature type="compositionally biased region" description="Polar residues" evidence="2">
    <location>
        <begin position="2029"/>
        <end position="2040"/>
    </location>
</feature>
<dbReference type="InterPro" id="IPR002048">
    <property type="entry name" value="EF_hand_dom"/>
</dbReference>
<evidence type="ECO:0000256" key="2">
    <source>
        <dbReference type="SAM" id="MobiDB-lite"/>
    </source>
</evidence>
<evidence type="ECO:0000313" key="7">
    <source>
        <dbReference type="Proteomes" id="UP001165082"/>
    </source>
</evidence>
<keyword evidence="4" id="KW-0732">Signal</keyword>
<dbReference type="InterPro" id="IPR018247">
    <property type="entry name" value="EF_Hand_1_Ca_BS"/>
</dbReference>
<dbReference type="EMBL" id="BRXZ01002144">
    <property type="protein sequence ID" value="GMH55417.1"/>
    <property type="molecule type" value="Genomic_DNA"/>
</dbReference>
<feature type="region of interest" description="Disordered" evidence="2">
    <location>
        <begin position="274"/>
        <end position="301"/>
    </location>
</feature>
<keyword evidence="3" id="KW-0812">Transmembrane</keyword>
<reference evidence="6" key="1">
    <citation type="submission" date="2022-07" db="EMBL/GenBank/DDBJ databases">
        <title>Genome analysis of Parmales, a sister group of diatoms, reveals the evolutionary specialization of diatoms from phago-mixotrophs to photoautotrophs.</title>
        <authorList>
            <person name="Ban H."/>
            <person name="Sato S."/>
            <person name="Yoshikawa S."/>
            <person name="Kazumasa Y."/>
            <person name="Nakamura Y."/>
            <person name="Ichinomiya M."/>
            <person name="Saitoh K."/>
            <person name="Sato N."/>
            <person name="Blanc-Mathieu R."/>
            <person name="Endo H."/>
            <person name="Kuwata A."/>
            <person name="Ogata H."/>
        </authorList>
    </citation>
    <scope>NUCLEOTIDE SEQUENCE</scope>
</reference>
<dbReference type="Gene3D" id="1.10.238.10">
    <property type="entry name" value="EF-hand"/>
    <property type="match status" value="1"/>
</dbReference>
<accession>A0A9W6ZQA6</accession>
<dbReference type="PROSITE" id="PS50222">
    <property type="entry name" value="EF_HAND_2"/>
    <property type="match status" value="2"/>
</dbReference>
<feature type="region of interest" description="Disordered" evidence="2">
    <location>
        <begin position="2020"/>
        <end position="2040"/>
    </location>
</feature>
<comment type="caution">
    <text evidence="6">The sequence shown here is derived from an EMBL/GenBank/DDBJ whole genome shotgun (WGS) entry which is preliminary data.</text>
</comment>
<keyword evidence="3" id="KW-1133">Transmembrane helix</keyword>
<gene>
    <name evidence="6" type="ORF">TrRE_jg12845</name>
</gene>
<protein>
    <recommendedName>
        <fullName evidence="5">EF-hand domain-containing protein</fullName>
    </recommendedName>
</protein>
<proteinExistence type="predicted"/>
<dbReference type="SUPFAM" id="SSF47473">
    <property type="entry name" value="EF-hand"/>
    <property type="match status" value="1"/>
</dbReference>
<feature type="transmembrane region" description="Helical" evidence="3">
    <location>
        <begin position="1918"/>
        <end position="1942"/>
    </location>
</feature>
<dbReference type="CDD" id="cd00051">
    <property type="entry name" value="EFh"/>
    <property type="match status" value="1"/>
</dbReference>
<organism evidence="6 7">
    <name type="scientific">Triparma retinervis</name>
    <dbReference type="NCBI Taxonomy" id="2557542"/>
    <lineage>
        <taxon>Eukaryota</taxon>
        <taxon>Sar</taxon>
        <taxon>Stramenopiles</taxon>
        <taxon>Ochrophyta</taxon>
        <taxon>Bolidophyceae</taxon>
        <taxon>Parmales</taxon>
        <taxon>Triparmaceae</taxon>
        <taxon>Triparma</taxon>
    </lineage>
</organism>
<dbReference type="Pfam" id="PF13499">
    <property type="entry name" value="EF-hand_7"/>
    <property type="match status" value="1"/>
</dbReference>
<dbReference type="Proteomes" id="UP001165082">
    <property type="component" value="Unassembled WGS sequence"/>
</dbReference>
<feature type="signal peptide" evidence="4">
    <location>
        <begin position="1"/>
        <end position="18"/>
    </location>
</feature>
<evidence type="ECO:0000256" key="3">
    <source>
        <dbReference type="SAM" id="Phobius"/>
    </source>
</evidence>
<feature type="domain" description="EF-hand" evidence="5">
    <location>
        <begin position="1987"/>
        <end position="2022"/>
    </location>
</feature>
<keyword evidence="3" id="KW-0472">Membrane</keyword>
<feature type="chain" id="PRO_5040752209" description="EF-hand domain-containing protein" evidence="4">
    <location>
        <begin position="19"/>
        <end position="2040"/>
    </location>
</feature>
<dbReference type="OrthoDB" id="26525at2759"/>
<feature type="region of interest" description="Disordered" evidence="2">
    <location>
        <begin position="231"/>
        <end position="258"/>
    </location>
</feature>
<keyword evidence="1" id="KW-0106">Calcium</keyword>
<evidence type="ECO:0000313" key="6">
    <source>
        <dbReference type="EMBL" id="GMH55417.1"/>
    </source>
</evidence>
<dbReference type="InterPro" id="IPR011992">
    <property type="entry name" value="EF-hand-dom_pair"/>
</dbReference>
<evidence type="ECO:0000259" key="5">
    <source>
        <dbReference type="PROSITE" id="PS50222"/>
    </source>
</evidence>
<feature type="domain" description="EF-hand" evidence="5">
    <location>
        <begin position="1949"/>
        <end position="1985"/>
    </location>
</feature>
<dbReference type="PROSITE" id="PS00018">
    <property type="entry name" value="EF_HAND_1"/>
    <property type="match status" value="2"/>
</dbReference>
<name>A0A9W6ZQA6_9STRA</name>
<sequence>MKFLFTLLIMGALDTISGQCVANIETKSIDVMTTKSEWINNEEVETLEINRIDATIVNVDVKEKFYFSSEEGGRAHIEYCVTQKGDVVTPDYGVQPDYRKLKAVEAIGRSIGELAKRRQKRTLRALTRSTRRLQQGGDDGPPPACITDSGCDISAAMEFDPALVMLETDFTIFTDMCKDMTGIYDCIEGAGTCSEEELAMSIGFYKDCTCGLATGDFSACSTGGDGSDFDAGDGSDFDAGDGSDFDAGDGSDFDSGDGSDFDFDDMSSDFDYSDYPTDGGDYGSDHGSDYDDHDDEDGGGGPSCFETSACGAALMEELGESAPNCKQLQTLDECVAGNKKDGCNGNDEYDTVVNNWLACTCDNNCDGIAEESDVVIDPLSWVNPHLYADMHAGKDFVIPGYAEDSFGSFFRFDLTNAQDSAWNKSPWDMFSAFPDVKYDWVENEGRCMPFVKLEGDDGDMVMLKSFDGVDIDCAMDYVMSEQHVKNAECVASNYNNCHVDDWATQTFGHDQSPHGFIRDIRSTIRKASGAAPPSEYDGGDNDVSFSYLDANGQEKTQCPRKDADGNTVERIERNSRAEKIETIDPNQFSYARITRMTSAINGKEELGGYIDGMANMKTCKLYIDDLVDANGKQLCSNINYGPAGSNEIPIKEPNCGYPELVEVAGEFSATLSKMSEGKVSTDASLLMPFVGSDSWGSCSFLIDQALRFKDKKKKIVTQSCPYDWDETVGSDWYSDPCCNWMLSDTMCCAPRVVVVDVPEASVDTSKLATYCAQDVSQLTMAIFASKAFVEAKADSVDPTYGCVGQRQKDLQKYKGLEKAAEDCEKEVVGEHQSDGKMKSTATCTNDKDCFSRICKEAESGGGGGQGKATRHCQTSNLPEHMAACLIKKFEVVPKAQAILKDVTTNGNIKASAFQVGQGLASLAGREMCIGPDGWNFDPEWPSCKYGVDENGNHEDSWNWETGECDEYFCQGRDDCKEKCLNTPSVCNVDPWNTAISKEDCESDKMNGNFCAMCWSGDQDCHEVSEPTVCRVDRHGHEGDQFTDEVCRALLGADGVVETHSWTEWNGSTNSDTTCTLPTATTQEECVNVDNICEKIGFKDEWGCLAEKTVNDCWSDMPKSLRPEYAESTEGMHCWPENCDPNADDDCWCDGYASWHEHWIEYKKHHWKPVCTWEVRFDTEKEAIVGCPAVDGMEVKQLTTKEERCKYEQSCFAKDLPLTVMSLYDEWEWGCMHPDWGGACAQAHLTNGDQPSCAEIDAFKDCLCRVEFEVWGGMANLAAAADTCGDMDGFTWKTGKHYEEGRFDTEEKCTAGVCDQDPGGWMGLTAEECVETASCSNWNCLGCERDWSKWDAPNSICWIPTATDGSAMTKELCTHKNYTGTWKEDINLKDGSGTTQACIVDGSDNQGPESCKHTYAECNGMSTEQCGGGDGWMGVAGAFDNVITEHFLACNPSAWSECKSQTECEAVGECWGGMRRHYCYDGECGIWNNVCVAPKIKDEWGWESCNDYGWDGVEWTETGCIILSIDNEADCISEKAGTWTSTEETEETCLATKKCQAGQGWFNGMDSTECDKCDNEWTSTNTWWGNTWNVGKMRSMYKWKERKFESKNDWVSELDTWRVKEVIKEIVNALNEEVEGSFVKCMYSPLIDSMEKIACVCGKDRDDCDLEATFGGGVSLVDTTAYTGAAETAGKAQGTRLEIGADSVNTTAKVEISSQVFIPPVSEDTGSADYGAADTASQQARRALKSMYRRLTGEEEEESSLNSAGCATVVKNSGGFFVGQMVGDCVTLTISEALVEPSRMCINTKTAIERAPEYSVAGVGEINPDPATELLSETDYVIKEVGAVEENNGQFCFLVSESITVCPIMHAPNPEDAGEDVTEGRCGLVEQIVTEVVMKKECEMGDRKSCAWLEPGSMSATAAMATGLLVVLIIAGCCCSSLIGGILHPKSRAVMMKHLNKAFYDEIDKDGDGMLDKAEIRAMLDKEFGEKISDEDLNKLFDQFDHDHNGQLDFNEYKKMMNAHKINGGPSRNAAGSSNKVHPEV</sequence>
<evidence type="ECO:0000256" key="1">
    <source>
        <dbReference type="ARBA" id="ARBA00022837"/>
    </source>
</evidence>
<dbReference type="GO" id="GO:0005509">
    <property type="term" value="F:calcium ion binding"/>
    <property type="evidence" value="ECO:0007669"/>
    <property type="project" value="InterPro"/>
</dbReference>
<keyword evidence="7" id="KW-1185">Reference proteome</keyword>
<evidence type="ECO:0000256" key="4">
    <source>
        <dbReference type="SAM" id="SignalP"/>
    </source>
</evidence>